<dbReference type="InterPro" id="IPR032812">
    <property type="entry name" value="SbsA_Ig"/>
</dbReference>
<evidence type="ECO:0000256" key="1">
    <source>
        <dbReference type="ARBA" id="ARBA00022729"/>
    </source>
</evidence>
<protein>
    <recommendedName>
        <fullName evidence="6">SbsA Ig-like domain-containing protein</fullName>
    </recommendedName>
</protein>
<evidence type="ECO:0000313" key="4">
    <source>
        <dbReference type="EMBL" id="TFV95704.1"/>
    </source>
</evidence>
<dbReference type="OrthoDB" id="9809989at2"/>
<evidence type="ECO:0000259" key="2">
    <source>
        <dbReference type="Pfam" id="PF13205"/>
    </source>
</evidence>
<feature type="domain" description="SbsA Ig-like" evidence="2">
    <location>
        <begin position="31"/>
        <end position="131"/>
    </location>
</feature>
<feature type="domain" description="Rhamnogalacturonan lyase" evidence="3">
    <location>
        <begin position="167"/>
        <end position="204"/>
    </location>
</feature>
<proteinExistence type="predicted"/>
<evidence type="ECO:0000259" key="3">
    <source>
        <dbReference type="Pfam" id="PF14686"/>
    </source>
</evidence>
<evidence type="ECO:0008006" key="6">
    <source>
        <dbReference type="Google" id="ProtNLM"/>
    </source>
</evidence>
<accession>A0A4Y9QT49</accession>
<dbReference type="AlphaFoldDB" id="A0A4Y9QT49"/>
<sequence length="554" mass="63131">MKSLQLIYGLFVILLFSQCAKQSSPMGGPRDEDPPVQLEANPADQSLNIKPSEIIITFDEYIKLDNPNKNIIITPRLNKDEIITTALKDRVIIELNQELEDNTTYVFNFQNSIQDLSEGNPAENLKLVFSTGDFIDSLKVKGKINNYWPNQQYDARNVIIGLYLENDTTDLFTAAPYYLTRADSLGEFQIENIKEGSYKAYAWLDANNSTKAEFKSEPYDFLKDTLEINKNLEGIQFNLSQSDLTDFRLTRSSFTNGSYDFILNKNQVEENIQVQGLGEEIYYSTEDKRIRLFSTQSISDSLLVNLKLIDSVSNQIDTTIWAKFPETERRPEKLSLTANSGKNFTDTLFASLKFNKPVLNIRTDSLFIPVDSTTTIQIKEQMFSFKDSLKRTELLFRIPIPDTLGIEIFTLTAMDSTFRDIQGEYNEDPIRANYRKIKKETLADLLSGTVAGAEPPFIIQLIDAKNEVYKEQLVKNSKDFIFRGIEAGTYKIRVIEDKNGNGRWDPSNFYQERLAERVFYFLDDTGAIGAIILKSGWTNEGIIIQASKSTGILE</sequence>
<keyword evidence="1" id="KW-0732">Signal</keyword>
<dbReference type="Proteomes" id="UP000297647">
    <property type="component" value="Unassembled WGS sequence"/>
</dbReference>
<dbReference type="Pfam" id="PF13205">
    <property type="entry name" value="Big_5"/>
    <property type="match status" value="1"/>
</dbReference>
<gene>
    <name evidence="4" type="ORF">E4S40_05640</name>
</gene>
<organism evidence="4 5">
    <name type="scientific">Algoriphagus kandeliae</name>
    <dbReference type="NCBI Taxonomy" id="2562278"/>
    <lineage>
        <taxon>Bacteria</taxon>
        <taxon>Pseudomonadati</taxon>
        <taxon>Bacteroidota</taxon>
        <taxon>Cytophagia</taxon>
        <taxon>Cytophagales</taxon>
        <taxon>Cyclobacteriaceae</taxon>
        <taxon>Algoriphagus</taxon>
    </lineage>
</organism>
<dbReference type="EMBL" id="SPSB01000002">
    <property type="protein sequence ID" value="TFV95704.1"/>
    <property type="molecule type" value="Genomic_DNA"/>
</dbReference>
<comment type="caution">
    <text evidence="4">The sequence shown here is derived from an EMBL/GenBank/DDBJ whole genome shotgun (WGS) entry which is preliminary data.</text>
</comment>
<keyword evidence="5" id="KW-1185">Reference proteome</keyword>
<evidence type="ECO:0000313" key="5">
    <source>
        <dbReference type="Proteomes" id="UP000297647"/>
    </source>
</evidence>
<name>A0A4Y9QT49_9BACT</name>
<reference evidence="4 5" key="1">
    <citation type="submission" date="2019-03" db="EMBL/GenBank/DDBJ databases">
        <title>Algoriphagus sp. nov, a new strain isolated from root system soil of mangrove plant Kandelia.</title>
        <authorList>
            <person name="Yin Q."/>
            <person name="Wang K."/>
            <person name="Song Z."/>
        </authorList>
    </citation>
    <scope>NUCLEOTIDE SEQUENCE [LARGE SCALE GENOMIC DNA]</scope>
    <source>
        <strain evidence="4 5">XY-J91</strain>
    </source>
</reference>
<dbReference type="Pfam" id="PF14686">
    <property type="entry name" value="fn3_3"/>
    <property type="match status" value="1"/>
</dbReference>
<dbReference type="InterPro" id="IPR029413">
    <property type="entry name" value="RG-lyase_II"/>
</dbReference>